<organism evidence="5 6">
    <name type="scientific">Chitinophaga cymbidii</name>
    <dbReference type="NCBI Taxonomy" id="1096750"/>
    <lineage>
        <taxon>Bacteria</taxon>
        <taxon>Pseudomonadati</taxon>
        <taxon>Bacteroidota</taxon>
        <taxon>Chitinophagia</taxon>
        <taxon>Chitinophagales</taxon>
        <taxon>Chitinophagaceae</taxon>
        <taxon>Chitinophaga</taxon>
    </lineage>
</organism>
<evidence type="ECO:0000256" key="1">
    <source>
        <dbReference type="ARBA" id="ARBA00022801"/>
    </source>
</evidence>
<dbReference type="GO" id="GO:0004553">
    <property type="term" value="F:hydrolase activity, hydrolyzing O-glycosyl compounds"/>
    <property type="evidence" value="ECO:0007669"/>
    <property type="project" value="InterPro"/>
</dbReference>
<keyword evidence="2 3" id="KW-0326">Glycosidase</keyword>
<evidence type="ECO:0000259" key="4">
    <source>
        <dbReference type="Pfam" id="PF00150"/>
    </source>
</evidence>
<feature type="domain" description="Glycoside hydrolase family 5" evidence="4">
    <location>
        <begin position="89"/>
        <end position="328"/>
    </location>
</feature>
<dbReference type="EMBL" id="BKAU01000001">
    <property type="protein sequence ID" value="GEP93784.1"/>
    <property type="molecule type" value="Genomic_DNA"/>
</dbReference>
<evidence type="ECO:0000313" key="6">
    <source>
        <dbReference type="Proteomes" id="UP000321436"/>
    </source>
</evidence>
<dbReference type="Gene3D" id="3.20.20.80">
    <property type="entry name" value="Glycosidases"/>
    <property type="match status" value="1"/>
</dbReference>
<dbReference type="InterPro" id="IPR017853">
    <property type="entry name" value="GH"/>
</dbReference>
<dbReference type="InterPro" id="IPR001547">
    <property type="entry name" value="Glyco_hydro_5"/>
</dbReference>
<gene>
    <name evidence="5" type="ORF">CCY01nite_00440</name>
</gene>
<evidence type="ECO:0000256" key="3">
    <source>
        <dbReference type="RuleBase" id="RU361153"/>
    </source>
</evidence>
<dbReference type="Proteomes" id="UP000321436">
    <property type="component" value="Unassembled WGS sequence"/>
</dbReference>
<comment type="similarity">
    <text evidence="3">Belongs to the glycosyl hydrolase 5 (cellulase A) family.</text>
</comment>
<keyword evidence="6" id="KW-1185">Reference proteome</keyword>
<reference evidence="5 6" key="1">
    <citation type="submission" date="2019-07" db="EMBL/GenBank/DDBJ databases">
        <title>Whole genome shotgun sequence of Chitinophaga cymbidii NBRC 109752.</title>
        <authorList>
            <person name="Hosoyama A."/>
            <person name="Uohara A."/>
            <person name="Ohji S."/>
            <person name="Ichikawa N."/>
        </authorList>
    </citation>
    <scope>NUCLEOTIDE SEQUENCE [LARGE SCALE GENOMIC DNA]</scope>
    <source>
        <strain evidence="5 6">NBRC 109752</strain>
    </source>
</reference>
<dbReference type="Pfam" id="PF00150">
    <property type="entry name" value="Cellulase"/>
    <property type="match status" value="1"/>
</dbReference>
<comment type="caution">
    <text evidence="5">The sequence shown here is derived from an EMBL/GenBank/DDBJ whole genome shotgun (WGS) entry which is preliminary data.</text>
</comment>
<dbReference type="AlphaFoldDB" id="A0A512RDT6"/>
<dbReference type="SUPFAM" id="SSF51445">
    <property type="entry name" value="(Trans)glycosidases"/>
    <property type="match status" value="1"/>
</dbReference>
<protein>
    <recommendedName>
        <fullName evidence="4">Glycoside hydrolase family 5 domain-containing protein</fullName>
    </recommendedName>
</protein>
<keyword evidence="1 3" id="KW-0378">Hydrolase</keyword>
<evidence type="ECO:0000313" key="5">
    <source>
        <dbReference type="EMBL" id="GEP93784.1"/>
    </source>
</evidence>
<accession>A0A512RDT6</accession>
<dbReference type="PROSITE" id="PS51257">
    <property type="entry name" value="PROKAR_LIPOPROTEIN"/>
    <property type="match status" value="1"/>
</dbReference>
<dbReference type="GO" id="GO:0000272">
    <property type="term" value="P:polysaccharide catabolic process"/>
    <property type="evidence" value="ECO:0007669"/>
    <property type="project" value="InterPro"/>
</dbReference>
<name>A0A512RDT6_9BACT</name>
<dbReference type="RefSeq" id="WP_146857296.1">
    <property type="nucleotide sequence ID" value="NZ_BKAU01000001.1"/>
</dbReference>
<proteinExistence type="inferred from homology"/>
<sequence length="384" mass="43837">MIKHTWTLLLGAMTLFACQSGQKKAASAGNADSTATRTVWTAEQANNWYKDQPWLVGANYITSSAINQLEMWQAETFDTAAIDKELGLAASIGMNTMRVFLHDLLYTQDPEGLFQRMETFLGIAAKHNIRIMFVLFDSVWDPFPVAGKQREPKPGVHNSGWVQSPGLKILEDSAAFNKLEGYVTETIKRFGKDKRVVCWDVWNEPDNPNKSAYGTVELQNKAEYVLPKLKKTFEWARAANPEQPLTSGVWIGDWTPEKISPISQLMLEQSDIISFHTYDDTTEVEKRIAILQQLGKPLVCTEYMARPRNSTFFAILPIFKKHNIGAYNWGFAEGKSQTNYPWDSWQKPYKEEPKPWFHDVFRKNGEPYSKEETEFIKSITGKKS</sequence>
<dbReference type="OrthoDB" id="9774262at2"/>
<evidence type="ECO:0000256" key="2">
    <source>
        <dbReference type="ARBA" id="ARBA00023295"/>
    </source>
</evidence>